<dbReference type="InterPro" id="IPR005119">
    <property type="entry name" value="LysR_subst-bd"/>
</dbReference>
<keyword evidence="3" id="KW-0238">DNA-binding</keyword>
<feature type="domain" description="HTH lysR-type" evidence="5">
    <location>
        <begin position="4"/>
        <end position="61"/>
    </location>
</feature>
<accession>A0A6L6IK74</accession>
<sequence length="286" mass="31633">MHKTTLEQWALLEKVVELGSFAKAAAQTNRSQSSVSYNLALLQERLGVTLLTPAGRRAVLTPAGELLLGQVAPLLRAFTWVETRASTLHDGARTRLDLVVDSIFPRRRLFAILKQFQQAWPQTQVRLTEVLESGSGQPSAYADADVMVLTRRQDVTGRGEWLMNIDFIAVAHCDHPLCALPAPLSEEALRPWPLICIADRDTPPQPAHDAWTFSTVDAAIDAVMYQVGYGWLPEERIRPLLEQGTLRPLPLTHGARRATPLHLIVKTSLAPLDAQVTTLLHLLRAG</sequence>
<dbReference type="PROSITE" id="PS50931">
    <property type="entry name" value="HTH_LYSR"/>
    <property type="match status" value="1"/>
</dbReference>
<name>A0A6L6IK74_9ENTR</name>
<dbReference type="RefSeq" id="WP_155107113.1">
    <property type="nucleotide sequence ID" value="NZ_WMJZ01000004.1"/>
</dbReference>
<dbReference type="Proteomes" id="UP000477739">
    <property type="component" value="Unassembled WGS sequence"/>
</dbReference>
<gene>
    <name evidence="6" type="ORF">GJV78_03960</name>
</gene>
<evidence type="ECO:0000313" key="6">
    <source>
        <dbReference type="EMBL" id="MTH45430.1"/>
    </source>
</evidence>
<evidence type="ECO:0000256" key="1">
    <source>
        <dbReference type="ARBA" id="ARBA00009437"/>
    </source>
</evidence>
<dbReference type="GO" id="GO:0000976">
    <property type="term" value="F:transcription cis-regulatory region binding"/>
    <property type="evidence" value="ECO:0007669"/>
    <property type="project" value="TreeGrafter"/>
</dbReference>
<dbReference type="GO" id="GO:0003700">
    <property type="term" value="F:DNA-binding transcription factor activity"/>
    <property type="evidence" value="ECO:0007669"/>
    <property type="project" value="InterPro"/>
</dbReference>
<protein>
    <submittedName>
        <fullName evidence="6">LysR family transcriptional regulator</fullName>
    </submittedName>
</protein>
<dbReference type="AlphaFoldDB" id="A0A6L6IK74"/>
<evidence type="ECO:0000256" key="4">
    <source>
        <dbReference type="ARBA" id="ARBA00023163"/>
    </source>
</evidence>
<dbReference type="SUPFAM" id="SSF53850">
    <property type="entry name" value="Periplasmic binding protein-like II"/>
    <property type="match status" value="1"/>
</dbReference>
<dbReference type="InterPro" id="IPR036388">
    <property type="entry name" value="WH-like_DNA-bd_sf"/>
</dbReference>
<dbReference type="Pfam" id="PF00126">
    <property type="entry name" value="HTH_1"/>
    <property type="match status" value="1"/>
</dbReference>
<organism evidence="6 7">
    <name type="scientific">Intestinirhabdus alba</name>
    <dbReference type="NCBI Taxonomy" id="2899544"/>
    <lineage>
        <taxon>Bacteria</taxon>
        <taxon>Pseudomonadati</taxon>
        <taxon>Pseudomonadota</taxon>
        <taxon>Gammaproteobacteria</taxon>
        <taxon>Enterobacterales</taxon>
        <taxon>Enterobacteriaceae</taxon>
        <taxon>Intestinirhabdus</taxon>
    </lineage>
</organism>
<evidence type="ECO:0000256" key="3">
    <source>
        <dbReference type="ARBA" id="ARBA00023125"/>
    </source>
</evidence>
<keyword evidence="4" id="KW-0804">Transcription</keyword>
<comment type="caution">
    <text evidence="6">The sequence shown here is derived from an EMBL/GenBank/DDBJ whole genome shotgun (WGS) entry which is preliminary data.</text>
</comment>
<evidence type="ECO:0000256" key="2">
    <source>
        <dbReference type="ARBA" id="ARBA00023015"/>
    </source>
</evidence>
<dbReference type="Gene3D" id="1.10.10.10">
    <property type="entry name" value="Winged helix-like DNA-binding domain superfamily/Winged helix DNA-binding domain"/>
    <property type="match status" value="1"/>
</dbReference>
<evidence type="ECO:0000259" key="5">
    <source>
        <dbReference type="PROSITE" id="PS50931"/>
    </source>
</evidence>
<dbReference type="Gene3D" id="3.40.190.290">
    <property type="match status" value="1"/>
</dbReference>
<keyword evidence="7" id="KW-1185">Reference proteome</keyword>
<dbReference type="InterPro" id="IPR000847">
    <property type="entry name" value="LysR_HTH_N"/>
</dbReference>
<dbReference type="SUPFAM" id="SSF46785">
    <property type="entry name" value="Winged helix' DNA-binding domain"/>
    <property type="match status" value="1"/>
</dbReference>
<dbReference type="OrthoDB" id="6988449at2"/>
<dbReference type="PANTHER" id="PTHR30126:SF88">
    <property type="entry name" value="TRANSCRIPTIONAL REGULATOR-RELATED"/>
    <property type="match status" value="1"/>
</dbReference>
<dbReference type="InterPro" id="IPR036390">
    <property type="entry name" value="WH_DNA-bd_sf"/>
</dbReference>
<comment type="similarity">
    <text evidence="1">Belongs to the LysR transcriptional regulatory family.</text>
</comment>
<dbReference type="EMBL" id="WMJZ01000004">
    <property type="protein sequence ID" value="MTH45430.1"/>
    <property type="molecule type" value="Genomic_DNA"/>
</dbReference>
<dbReference type="PANTHER" id="PTHR30126">
    <property type="entry name" value="HTH-TYPE TRANSCRIPTIONAL REGULATOR"/>
    <property type="match status" value="1"/>
</dbReference>
<dbReference type="Pfam" id="PF03466">
    <property type="entry name" value="LysR_substrate"/>
    <property type="match status" value="1"/>
</dbReference>
<evidence type="ECO:0000313" key="7">
    <source>
        <dbReference type="Proteomes" id="UP000477739"/>
    </source>
</evidence>
<keyword evidence="2" id="KW-0805">Transcription regulation</keyword>
<proteinExistence type="inferred from homology"/>
<reference evidence="6 7" key="1">
    <citation type="submission" date="2019-11" db="EMBL/GenBank/DDBJ databases">
        <title>Escherichia alba sp. nov. isolated from the gut of plastic-eating superworms Zophobas atratus.</title>
        <authorList>
            <person name="Yang Y."/>
        </authorList>
    </citation>
    <scope>NUCLEOTIDE SEQUENCE [LARGE SCALE GENOMIC DNA]</scope>
    <source>
        <strain evidence="7">BIT-B35</strain>
    </source>
</reference>